<evidence type="ECO:0000256" key="5">
    <source>
        <dbReference type="ARBA" id="ARBA00023136"/>
    </source>
</evidence>
<dbReference type="CDD" id="cd06662">
    <property type="entry name" value="SURF1"/>
    <property type="match status" value="1"/>
</dbReference>
<keyword evidence="8" id="KW-1185">Reference proteome</keyword>
<dbReference type="PROSITE" id="PS50895">
    <property type="entry name" value="SURF1"/>
    <property type="match status" value="1"/>
</dbReference>
<proteinExistence type="inferred from homology"/>
<keyword evidence="5 6" id="KW-0472">Membrane</keyword>
<dbReference type="GO" id="GO:0005886">
    <property type="term" value="C:plasma membrane"/>
    <property type="evidence" value="ECO:0007669"/>
    <property type="project" value="UniProtKB-SubCell"/>
</dbReference>
<dbReference type="InterPro" id="IPR002994">
    <property type="entry name" value="Surf1/Shy1"/>
</dbReference>
<evidence type="ECO:0000313" key="7">
    <source>
        <dbReference type="EMBL" id="MDI7922576.1"/>
    </source>
</evidence>
<sequence>MTDTASAPPGRRSYLKLATWIVLLLVLTGILLALGTWQVNRLHWKQDLIARVEARVQGEPQAAPGRVEWAAIDAADYEYRRVRTSGTFLHDDETLVYASTVLGPGYWVVTPLKMDDGSIVLVNRGFVPTDRRKVSTRAGGNPAGPVTVTGLLRISEPGGTLLRANVPGEDRWYSRDVAAIASAHELQDVAPYFIDADANANPGGLPVGGLTQVKFPNSHLVYAITWYALAAMTSGLIVYLLVFERRRRLSSTR</sequence>
<dbReference type="InterPro" id="IPR045214">
    <property type="entry name" value="Surf1/Surf4"/>
</dbReference>
<comment type="similarity">
    <text evidence="2 6">Belongs to the SURF1 family.</text>
</comment>
<evidence type="ECO:0000313" key="8">
    <source>
        <dbReference type="Proteomes" id="UP001161580"/>
    </source>
</evidence>
<dbReference type="AlphaFoldDB" id="A0AAE3QCV2"/>
<organism evidence="7 8">
    <name type="scientific">Ferirhizobium litorale</name>
    <dbReference type="NCBI Taxonomy" id="2927786"/>
    <lineage>
        <taxon>Bacteria</taxon>
        <taxon>Pseudomonadati</taxon>
        <taxon>Pseudomonadota</taxon>
        <taxon>Alphaproteobacteria</taxon>
        <taxon>Hyphomicrobiales</taxon>
        <taxon>Rhizobiaceae</taxon>
        <taxon>Ferirhizobium</taxon>
    </lineage>
</organism>
<dbReference type="Pfam" id="PF02104">
    <property type="entry name" value="SURF1"/>
    <property type="match status" value="1"/>
</dbReference>
<accession>A0AAE3QCV2</accession>
<keyword evidence="3 6" id="KW-0812">Transmembrane</keyword>
<dbReference type="Proteomes" id="UP001161580">
    <property type="component" value="Unassembled WGS sequence"/>
</dbReference>
<comment type="caution">
    <text evidence="7">The sequence shown here is derived from an EMBL/GenBank/DDBJ whole genome shotgun (WGS) entry which is preliminary data.</text>
</comment>
<evidence type="ECO:0000256" key="2">
    <source>
        <dbReference type="ARBA" id="ARBA00007165"/>
    </source>
</evidence>
<gene>
    <name evidence="7" type="ORF">MRS75_10815</name>
</gene>
<evidence type="ECO:0000256" key="6">
    <source>
        <dbReference type="RuleBase" id="RU363076"/>
    </source>
</evidence>
<evidence type="ECO:0000256" key="1">
    <source>
        <dbReference type="ARBA" id="ARBA00004370"/>
    </source>
</evidence>
<feature type="transmembrane region" description="Helical" evidence="6">
    <location>
        <begin position="220"/>
        <end position="243"/>
    </location>
</feature>
<dbReference type="PANTHER" id="PTHR23427">
    <property type="entry name" value="SURFEIT LOCUS PROTEIN"/>
    <property type="match status" value="1"/>
</dbReference>
<comment type="subcellular location">
    <subcellularLocation>
        <location evidence="6">Cell membrane</location>
        <topology evidence="6">Multi-pass membrane protein</topology>
    </subcellularLocation>
    <subcellularLocation>
        <location evidence="1">Membrane</location>
    </subcellularLocation>
</comment>
<dbReference type="EMBL" id="JALDYZ010000005">
    <property type="protein sequence ID" value="MDI7922576.1"/>
    <property type="molecule type" value="Genomic_DNA"/>
</dbReference>
<feature type="transmembrane region" description="Helical" evidence="6">
    <location>
        <begin position="17"/>
        <end position="37"/>
    </location>
</feature>
<keyword evidence="6" id="KW-1003">Cell membrane</keyword>
<protein>
    <recommendedName>
        <fullName evidence="6">SURF1-like protein</fullName>
    </recommendedName>
</protein>
<reference evidence="7" key="1">
    <citation type="submission" date="2022-03" db="EMBL/GenBank/DDBJ databases">
        <title>Fererhizobium litorale gen. nov., sp. nov., isolated from sandy sediments of the Sea of Japan seashore.</title>
        <authorList>
            <person name="Romanenko L."/>
            <person name="Kurilenko V."/>
            <person name="Otstavnykh N."/>
            <person name="Svetashev V."/>
            <person name="Tekutyeva L."/>
            <person name="Isaeva M."/>
            <person name="Mikhailov V."/>
        </authorList>
    </citation>
    <scope>NUCLEOTIDE SEQUENCE</scope>
    <source>
        <strain evidence="7">KMM 9576</strain>
    </source>
</reference>
<dbReference type="PANTHER" id="PTHR23427:SF2">
    <property type="entry name" value="SURFEIT LOCUS PROTEIN 1"/>
    <property type="match status" value="1"/>
</dbReference>
<evidence type="ECO:0000256" key="3">
    <source>
        <dbReference type="ARBA" id="ARBA00022692"/>
    </source>
</evidence>
<evidence type="ECO:0000256" key="4">
    <source>
        <dbReference type="ARBA" id="ARBA00022989"/>
    </source>
</evidence>
<name>A0AAE3QCV2_9HYPH</name>
<keyword evidence="4 6" id="KW-1133">Transmembrane helix</keyword>